<accession>A0A516R721</accession>
<gene>
    <name evidence="1" type="ORF">FH965_13450</name>
</gene>
<evidence type="ECO:0008006" key="3">
    <source>
        <dbReference type="Google" id="ProtNLM"/>
    </source>
</evidence>
<dbReference type="AlphaFoldDB" id="A0A516R721"/>
<organism evidence="1 2">
    <name type="scientific">Streptomyces spectabilis</name>
    <dbReference type="NCBI Taxonomy" id="68270"/>
    <lineage>
        <taxon>Bacteria</taxon>
        <taxon>Bacillati</taxon>
        <taxon>Actinomycetota</taxon>
        <taxon>Actinomycetes</taxon>
        <taxon>Kitasatosporales</taxon>
        <taxon>Streptomycetaceae</taxon>
        <taxon>Streptomyces</taxon>
    </lineage>
</organism>
<proteinExistence type="predicted"/>
<protein>
    <recommendedName>
        <fullName evidence="3">BED-type domain-containing protein</fullName>
    </recommendedName>
</protein>
<sequence>MRSMATSKVSRWDQHGRAYVVRLLRAGVRRQLVCDTCGWRARARFLPWLKAEEHLERTHQATVNPSGRP</sequence>
<dbReference type="EMBL" id="CP040916">
    <property type="protein sequence ID" value="QDQ11456.1"/>
    <property type="molecule type" value="Genomic_DNA"/>
</dbReference>
<dbReference type="Proteomes" id="UP000316806">
    <property type="component" value="Chromosome"/>
</dbReference>
<dbReference type="RefSeq" id="WP_144003352.1">
    <property type="nucleotide sequence ID" value="NZ_CP040916.1"/>
</dbReference>
<name>A0A516R721_STRST</name>
<reference evidence="1 2" key="1">
    <citation type="journal article" date="2019" name="J. Ind. Microbiol. Biotechnol.">
        <title>The complete genomic sequence of Streptomyces spectabilis NRRL-2792 and identification of secondary metabolite biosynthetic gene clusters.</title>
        <authorList>
            <person name="Sinha A."/>
            <person name="Phillips-Salemka S."/>
            <person name="Niraula T.A."/>
            <person name="Short K.A."/>
            <person name="Niraula N.P."/>
        </authorList>
    </citation>
    <scope>NUCLEOTIDE SEQUENCE [LARGE SCALE GENOMIC DNA]</scope>
    <source>
        <strain evidence="1 2">NRRL 2792</strain>
    </source>
</reference>
<evidence type="ECO:0000313" key="2">
    <source>
        <dbReference type="Proteomes" id="UP000316806"/>
    </source>
</evidence>
<evidence type="ECO:0000313" key="1">
    <source>
        <dbReference type="EMBL" id="QDQ11456.1"/>
    </source>
</evidence>